<organism evidence="2 3">
    <name type="scientific">Chromobacterium amazonense</name>
    <dbReference type="NCBI Taxonomy" id="1382803"/>
    <lineage>
        <taxon>Bacteria</taxon>
        <taxon>Pseudomonadati</taxon>
        <taxon>Pseudomonadota</taxon>
        <taxon>Betaproteobacteria</taxon>
        <taxon>Neisseriales</taxon>
        <taxon>Chromobacteriaceae</taxon>
        <taxon>Chromobacterium</taxon>
    </lineage>
</organism>
<reference evidence="2 3" key="1">
    <citation type="submission" date="2017-01" db="EMBL/GenBank/DDBJ databases">
        <title>New insights into the genetic diversity of Chromobacterium isolated from tropical freshwater lake.</title>
        <authorList>
            <person name="Santos A.B."/>
            <person name="Nascimento A.M."/>
            <person name="Da Silva P.C."/>
        </authorList>
    </citation>
    <scope>NUCLEOTIDE SEQUENCE [LARGE SCALE GENOMIC DNA]</scope>
    <source>
        <strain evidence="2 3">56AF</strain>
    </source>
</reference>
<name>A0A2S9WZ45_9NEIS</name>
<evidence type="ECO:0000313" key="2">
    <source>
        <dbReference type="EMBL" id="PRP68733.1"/>
    </source>
</evidence>
<proteinExistence type="predicted"/>
<accession>A0A2S9WZ45</accession>
<keyword evidence="1" id="KW-0175">Coiled coil</keyword>
<dbReference type="RefSeq" id="WP_106078143.1">
    <property type="nucleotide sequence ID" value="NZ_MTBD01000058.1"/>
</dbReference>
<gene>
    <name evidence="2" type="ORF">BUE93_20950</name>
</gene>
<evidence type="ECO:0000256" key="1">
    <source>
        <dbReference type="SAM" id="Coils"/>
    </source>
</evidence>
<evidence type="ECO:0000313" key="3">
    <source>
        <dbReference type="Proteomes" id="UP000239469"/>
    </source>
</evidence>
<sequence>MTHDTTEQLAGDAGYMSAQVHEMGREIERLSAIAEQVEQLEAQLATADQRIKELETALAVARLPPESRSNVIQLVEGKAA</sequence>
<comment type="caution">
    <text evidence="2">The sequence shown here is derived from an EMBL/GenBank/DDBJ whole genome shotgun (WGS) entry which is preliminary data.</text>
</comment>
<dbReference type="EMBL" id="MTBD01000058">
    <property type="protein sequence ID" value="PRP68733.1"/>
    <property type="molecule type" value="Genomic_DNA"/>
</dbReference>
<feature type="coiled-coil region" evidence="1">
    <location>
        <begin position="20"/>
        <end position="57"/>
    </location>
</feature>
<dbReference type="AlphaFoldDB" id="A0A2S9WZ45"/>
<protein>
    <submittedName>
        <fullName evidence="2">Uncharacterized protein</fullName>
    </submittedName>
</protein>
<dbReference type="Proteomes" id="UP000239469">
    <property type="component" value="Unassembled WGS sequence"/>
</dbReference>